<evidence type="ECO:0000313" key="2">
    <source>
        <dbReference type="Proteomes" id="UP000318359"/>
    </source>
</evidence>
<protein>
    <submittedName>
        <fullName evidence="1">Uncharacterized protein</fullName>
    </submittedName>
</protein>
<dbReference type="AlphaFoldDB" id="A0A520M993"/>
<dbReference type="EMBL" id="SHBM01000023">
    <property type="protein sequence ID" value="RZO17795.1"/>
    <property type="molecule type" value="Genomic_DNA"/>
</dbReference>
<evidence type="ECO:0000313" key="1">
    <source>
        <dbReference type="EMBL" id="RZO17795.1"/>
    </source>
</evidence>
<gene>
    <name evidence="1" type="ORF">EVB00_01945</name>
</gene>
<dbReference type="Proteomes" id="UP000318359">
    <property type="component" value="Unassembled WGS sequence"/>
</dbReference>
<name>A0A520M993_9GAMM</name>
<accession>A0A520M993</accession>
<sequence>MNNVIHINSSDPIIDQLTKAADKQATLKTLAFKYFGGDTLKLNSYLQTTGHIDDIRDHESNNTHEYRQLAMF</sequence>
<proteinExistence type="predicted"/>
<comment type="caution">
    <text evidence="1">The sequence shown here is derived from an EMBL/GenBank/DDBJ whole genome shotgun (WGS) entry which is preliminary data.</text>
</comment>
<organism evidence="1 2">
    <name type="scientific">SAR86 cluster bacterium</name>
    <dbReference type="NCBI Taxonomy" id="2030880"/>
    <lineage>
        <taxon>Bacteria</taxon>
        <taxon>Pseudomonadati</taxon>
        <taxon>Pseudomonadota</taxon>
        <taxon>Gammaproteobacteria</taxon>
        <taxon>SAR86 cluster</taxon>
    </lineage>
</organism>
<reference evidence="1 2" key="1">
    <citation type="submission" date="2019-02" db="EMBL/GenBank/DDBJ databases">
        <title>Prokaryotic population dynamics and viral predation in marine succession experiment using metagenomics: the confinement effect.</title>
        <authorList>
            <person name="Haro-Moreno J.M."/>
            <person name="Rodriguez-Valera F."/>
            <person name="Lopez-Perez M."/>
        </authorList>
    </citation>
    <scope>NUCLEOTIDE SEQUENCE [LARGE SCALE GENOMIC DNA]</scope>
    <source>
        <strain evidence="1">MED-G167</strain>
    </source>
</reference>